<reference evidence="5 6" key="1">
    <citation type="submission" date="2022-02" db="EMBL/GenBank/DDBJ databases">
        <title>Genome of Erysipelotrichaceae sp. nov. NSJ-176 isolated from human feces.</title>
        <authorList>
            <person name="Abdugheni R."/>
        </authorList>
    </citation>
    <scope>NUCLEOTIDE SEQUENCE [LARGE SCALE GENOMIC DNA]</scope>
    <source>
        <strain evidence="5 6">NSJ-176</strain>
    </source>
</reference>
<evidence type="ECO:0000259" key="3">
    <source>
        <dbReference type="Pfam" id="PF03816"/>
    </source>
</evidence>
<dbReference type="SUPFAM" id="SSF53850">
    <property type="entry name" value="Periplasmic binding protein-like II"/>
    <property type="match status" value="1"/>
</dbReference>
<dbReference type="InterPro" id="IPR015168">
    <property type="entry name" value="SsuA/THI5"/>
</dbReference>
<proteinExistence type="inferred from homology"/>
<comment type="caution">
    <text evidence="5">The sequence shown here is derived from an EMBL/GenBank/DDBJ whole genome shotgun (WGS) entry which is preliminary data.</text>
</comment>
<dbReference type="Pfam" id="PF03816">
    <property type="entry name" value="LytR_cpsA_psr"/>
    <property type="match status" value="1"/>
</dbReference>
<sequence>MENMKKIGKHIFWIIQLIASLILTYSVYKLLPMKYLILVILVLAVLLGLIIFMQLSNKTNKVVKIGSKVLAIILSILMIFVNVKVINKAQETIDKISNGNIQTTTVSVLVKKDSAFQKIEDLDGKQFGIMKNIDRENTDFMLNRLNEQFTNQVSKTEYASGEEMLQDLLDDKTDAIIMNEGFRDSFNLIDKKFESDTKVIYTLDKQKTIENLKSASVTKESFIVYISGIDTTGPITTTSRSDVNMLMAVNPVKKKIGLVFIPRDYYVPLQCHDGVCETGAMDKLTHAGLYGVEVSQATIENILGVDINYNIRINFDTLTTMVDALGGIDINSDQDVDLLHGAGCNIKQGENHVNGACALGFARERYAYNAGDRHRGENQQEVIRAMINKMTTTNIIKNYESILNAVQGMFQTNMKTDEIAALIQMQINDLAKWDVQSTLVDGTGDMVPTYSYGSTPLYVMRPDKDTISSAKSFVDGIIK</sequence>
<gene>
    <name evidence="5" type="ORF">LQE99_02605</name>
</gene>
<dbReference type="PANTHER" id="PTHR33392">
    <property type="entry name" value="POLYISOPRENYL-TEICHOIC ACID--PEPTIDOGLYCAN TEICHOIC ACID TRANSFERASE TAGU"/>
    <property type="match status" value="1"/>
</dbReference>
<dbReference type="PANTHER" id="PTHR33392:SF6">
    <property type="entry name" value="POLYISOPRENYL-TEICHOIC ACID--PEPTIDOGLYCAN TEICHOIC ACID TRANSFERASE TAGU"/>
    <property type="match status" value="1"/>
</dbReference>
<feature type="domain" description="SsuA/THI5-like" evidence="4">
    <location>
        <begin position="101"/>
        <end position="178"/>
    </location>
</feature>
<feature type="domain" description="Cell envelope-related transcriptional attenuator" evidence="3">
    <location>
        <begin position="240"/>
        <end position="391"/>
    </location>
</feature>
<protein>
    <submittedName>
        <fullName evidence="5">LCP family protein</fullName>
    </submittedName>
</protein>
<dbReference type="Proteomes" id="UP001202402">
    <property type="component" value="Unassembled WGS sequence"/>
</dbReference>
<keyword evidence="2" id="KW-0812">Transmembrane</keyword>
<name>A0ABS9R4F5_9FIRM</name>
<dbReference type="InterPro" id="IPR004474">
    <property type="entry name" value="LytR_CpsA_psr"/>
</dbReference>
<dbReference type="Pfam" id="PF09084">
    <property type="entry name" value="NMT1"/>
    <property type="match status" value="1"/>
</dbReference>
<keyword evidence="6" id="KW-1185">Reference proteome</keyword>
<dbReference type="Gene3D" id="3.40.190.10">
    <property type="entry name" value="Periplasmic binding protein-like II"/>
    <property type="match status" value="1"/>
</dbReference>
<dbReference type="RefSeq" id="WP_178695179.1">
    <property type="nucleotide sequence ID" value="NZ_JAKVPQ010000002.1"/>
</dbReference>
<dbReference type="Gene3D" id="3.40.630.190">
    <property type="entry name" value="LCP protein"/>
    <property type="match status" value="1"/>
</dbReference>
<accession>A0ABS9R4F5</accession>
<organism evidence="5 6">
    <name type="scientific">Amedibacillus hominis</name>
    <dbReference type="NCBI Taxonomy" id="2897776"/>
    <lineage>
        <taxon>Bacteria</taxon>
        <taxon>Bacillati</taxon>
        <taxon>Bacillota</taxon>
        <taxon>Erysipelotrichia</taxon>
        <taxon>Erysipelotrichales</taxon>
        <taxon>Erysipelotrichaceae</taxon>
        <taxon>Amedibacillus</taxon>
    </lineage>
</organism>
<evidence type="ECO:0000313" key="5">
    <source>
        <dbReference type="EMBL" id="MCH4284023.1"/>
    </source>
</evidence>
<dbReference type="InterPro" id="IPR050922">
    <property type="entry name" value="LytR/CpsA/Psr_CW_biosynth"/>
</dbReference>
<evidence type="ECO:0000256" key="1">
    <source>
        <dbReference type="ARBA" id="ARBA00006068"/>
    </source>
</evidence>
<dbReference type="NCBIfam" id="TIGR00350">
    <property type="entry name" value="lytR_cpsA_psr"/>
    <property type="match status" value="1"/>
</dbReference>
<dbReference type="EMBL" id="JAKVPQ010000002">
    <property type="protein sequence ID" value="MCH4284023.1"/>
    <property type="molecule type" value="Genomic_DNA"/>
</dbReference>
<feature type="transmembrane region" description="Helical" evidence="2">
    <location>
        <begin position="34"/>
        <end position="53"/>
    </location>
</feature>
<evidence type="ECO:0000313" key="6">
    <source>
        <dbReference type="Proteomes" id="UP001202402"/>
    </source>
</evidence>
<comment type="similarity">
    <text evidence="1">Belongs to the LytR/CpsA/Psr (LCP) family.</text>
</comment>
<evidence type="ECO:0000259" key="4">
    <source>
        <dbReference type="Pfam" id="PF09084"/>
    </source>
</evidence>
<keyword evidence="2" id="KW-0472">Membrane</keyword>
<evidence type="ECO:0000256" key="2">
    <source>
        <dbReference type="SAM" id="Phobius"/>
    </source>
</evidence>
<feature type="transmembrane region" description="Helical" evidence="2">
    <location>
        <begin position="12"/>
        <end position="28"/>
    </location>
</feature>
<keyword evidence="2" id="KW-1133">Transmembrane helix</keyword>
<feature type="transmembrane region" description="Helical" evidence="2">
    <location>
        <begin position="65"/>
        <end position="83"/>
    </location>
</feature>